<organism evidence="4">
    <name type="scientific">Rhodanobacter sp. IGA1.0</name>
    <dbReference type="NCBI Taxonomy" id="3158582"/>
    <lineage>
        <taxon>Bacteria</taxon>
        <taxon>Pseudomonadati</taxon>
        <taxon>Pseudomonadota</taxon>
        <taxon>Gammaproteobacteria</taxon>
        <taxon>Lysobacterales</taxon>
        <taxon>Rhodanobacteraceae</taxon>
        <taxon>Rhodanobacter</taxon>
    </lineage>
</organism>
<keyword evidence="1" id="KW-0472">Membrane</keyword>
<feature type="domain" description="Inner membrane protein YqiJ N-terminal" evidence="3">
    <location>
        <begin position="10"/>
        <end position="111"/>
    </location>
</feature>
<reference evidence="4" key="1">
    <citation type="submission" date="2024-06" db="EMBL/GenBank/DDBJ databases">
        <authorList>
            <person name="Sun Y."/>
        </authorList>
    </citation>
    <scope>NUCLEOTIDE SEQUENCE</scope>
    <source>
        <strain evidence="4">IGA1.0</strain>
    </source>
</reference>
<dbReference type="RefSeq" id="WP_350016739.1">
    <property type="nucleotide sequence ID" value="NZ_CP157948.1"/>
</dbReference>
<proteinExistence type="predicted"/>
<protein>
    <submittedName>
        <fullName evidence="4">OB-fold-containig protein</fullName>
    </submittedName>
</protein>
<feature type="transmembrane region" description="Helical" evidence="1">
    <location>
        <begin position="96"/>
        <end position="114"/>
    </location>
</feature>
<evidence type="ECO:0000259" key="3">
    <source>
        <dbReference type="Pfam" id="PF21001"/>
    </source>
</evidence>
<feature type="transmembrane region" description="Helical" evidence="1">
    <location>
        <begin position="12"/>
        <end position="40"/>
    </location>
</feature>
<feature type="transmembrane region" description="Helical" evidence="1">
    <location>
        <begin position="61"/>
        <end position="84"/>
    </location>
</feature>
<evidence type="ECO:0000256" key="1">
    <source>
        <dbReference type="SAM" id="Phobius"/>
    </source>
</evidence>
<dbReference type="EMBL" id="CP157948">
    <property type="protein sequence ID" value="XBS90782.1"/>
    <property type="molecule type" value="Genomic_DNA"/>
</dbReference>
<evidence type="ECO:0000313" key="4">
    <source>
        <dbReference type="EMBL" id="XBS90782.1"/>
    </source>
</evidence>
<evidence type="ECO:0000259" key="2">
    <source>
        <dbReference type="Pfam" id="PF07290"/>
    </source>
</evidence>
<dbReference type="InterPro" id="IPR048376">
    <property type="entry name" value="YqiJ_N"/>
</dbReference>
<keyword evidence="1" id="KW-1133">Transmembrane helix</keyword>
<dbReference type="Pfam" id="PF07290">
    <property type="entry name" value="YqiJ_OB"/>
    <property type="match status" value="1"/>
</dbReference>
<dbReference type="InterPro" id="IPR010840">
    <property type="entry name" value="YqiJ_OB"/>
</dbReference>
<accession>A0AAU7QMM1</accession>
<gene>
    <name evidence="4" type="ORF">ABNK63_03835</name>
</gene>
<feature type="domain" description="Inner membrane protein YqiJ OB-fold" evidence="2">
    <location>
        <begin position="133"/>
        <end position="196"/>
    </location>
</feature>
<dbReference type="Pfam" id="PF21001">
    <property type="entry name" value="YqiJ_N"/>
    <property type="match status" value="1"/>
</dbReference>
<name>A0AAU7QMM1_9GAMM</name>
<keyword evidence="1" id="KW-0812">Transmembrane</keyword>
<dbReference type="AlphaFoldDB" id="A0AAU7QMM1"/>
<sequence>MNPFVLPASLPFVAALGVLLLLGLVEGLSLLFGASAWHWLDGMIEHEPPDGFLGWMHVGRAPLLVLLALLLTAFALTGFALNFIAMASFGAPLPPLLSAPVALLASLPAVRALGTRLARWMPREETYAVTFDSLVGRVAHMLGHARPAYPAQAKVADGNGHTLYLMVEPDETVDELAIDSDVLLVRQISGSRFAAIPNPRPDLLG</sequence>